<evidence type="ECO:0000256" key="10">
    <source>
        <dbReference type="PROSITE-ProRule" id="PRU01251"/>
    </source>
</evidence>
<comment type="subcellular location">
    <subcellularLocation>
        <location evidence="12">Cytoplasm</location>
    </subcellularLocation>
</comment>
<dbReference type="GO" id="GO:0005524">
    <property type="term" value="F:ATP binding"/>
    <property type="evidence" value="ECO:0007669"/>
    <property type="project" value="UniProtKB-UniRule"/>
</dbReference>
<dbReference type="InterPro" id="IPR027417">
    <property type="entry name" value="P-loop_NTPase"/>
</dbReference>
<feature type="coiled-coil region" evidence="12">
    <location>
        <begin position="412"/>
        <end position="492"/>
    </location>
</feature>
<dbReference type="RefSeq" id="WP_155710995.1">
    <property type="nucleotide sequence ID" value="NZ_BMWU01000081.1"/>
</dbReference>
<comment type="function">
    <text evidence="8">Part of a stress-induced multi-chaperone system, it is involved in the recovery of the cell from heat-induced damage, in cooperation with DnaK, DnaJ and GrpE. Acts before DnaK, in the processing of protein aggregates. Protein binding stimulates the ATPase activity; ATP hydrolysis unfolds the denatured protein aggregates, which probably helps expose new hydrophobic binding sites on the surface of ClpB-bound aggregates, contributing to the solubilization and refolding of denatured protein aggregates by DnaK.</text>
</comment>
<dbReference type="SUPFAM" id="SSF52540">
    <property type="entry name" value="P-loop containing nucleoside triphosphate hydrolases"/>
    <property type="match status" value="2"/>
</dbReference>
<dbReference type="InterPro" id="IPR028299">
    <property type="entry name" value="ClpA/B_CS2"/>
</dbReference>
<keyword evidence="12" id="KW-0346">Stress response</keyword>
<dbReference type="Pfam" id="PF02861">
    <property type="entry name" value="Clp_N"/>
    <property type="match status" value="1"/>
</dbReference>
<keyword evidence="15" id="KW-1185">Reference proteome</keyword>
<dbReference type="CDD" id="cd00009">
    <property type="entry name" value="AAA"/>
    <property type="match status" value="1"/>
</dbReference>
<sequence length="869" mass="96111">MRQDKLTTKLQEALADAQSLAVGGDNPYIEPVHLLTALLNQDDGSARSLLQRAGVNVGGLAAALKGAGERLPKVSGTGGNVQVSREFVNMLNLADKEAQKRGDQFVSSEMVLLALADDKSDAGRLAKENGLSRKSLEAAIDAVRGGGKVDSQEAEGQRESLKKYTMDLTERARQGKLDPVIGRDDEIRRAIQVLQRRTKNNPVLIGEPGVGKTAIVEGLAQRIVNNEVPDSLRGKRVLSLDMAALLAGAKYRGEFEERLKSVLNELAKDEGQTIVFIDELHTMVGAGKAEGAMDAGNMLKPALARGELHCVGATTLDEYRKYIEKDAALERRFQKILVDEPSVEATIAILRGLQDKYELHHKVEITDPAIIAAAELSHRYITDRFLPDKAIDLIDEAASKIKIEIDSKPEVMDKLERRLIQLKIEKEAVKREKDEGSRKRLDLIDEEIAKLQREYNDFEEVLKAEKANVQGTTHIKEEIERIRQEMEAATRASNWGRVSELQYGRLPELEAQLRQAESSGGDENKDKPKLLRTQVGAEEIAEVVSRATGIPVSRMMQGERDKLLHIEEKLHERVVGQDEAINAVADAIRRSRAGLSDPNRPYGSFMFLGPTGVGKTELSKALAAFLFDTEDSMIRIDMSEFMEKHSVARLIGAPPGYVGYDEGGYLTEAVRRKPYSVILLDEVEKAHHDVFNVLLQVLDDGRMTDGQGRTVDFKNTVIIMTSNLGSHKIQSMEDGDPAVTKLAVMAEVRGHFRPEFINRIDEIVVFHGLDEKNIGAIAKIQLQILEKRLKRMEMDLQVSDAALHKIAEAGYDPVYGARPLKRAIQQGIENPLSKLILEGRFGPKDTIRIDARDGALVFGADGKVDIVKA</sequence>
<evidence type="ECO:0000259" key="13">
    <source>
        <dbReference type="PROSITE" id="PS51903"/>
    </source>
</evidence>
<organism evidence="14 15">
    <name type="scientific">Pseudoduganella dura</name>
    <dbReference type="NCBI Taxonomy" id="321982"/>
    <lineage>
        <taxon>Bacteria</taxon>
        <taxon>Pseudomonadati</taxon>
        <taxon>Pseudomonadota</taxon>
        <taxon>Betaproteobacteria</taxon>
        <taxon>Burkholderiales</taxon>
        <taxon>Oxalobacteraceae</taxon>
        <taxon>Telluria group</taxon>
        <taxon>Pseudoduganella</taxon>
    </lineage>
</organism>
<keyword evidence="6 12" id="KW-0175">Coiled coil</keyword>
<evidence type="ECO:0000313" key="15">
    <source>
        <dbReference type="Proteomes" id="UP000431684"/>
    </source>
</evidence>
<dbReference type="PROSITE" id="PS51903">
    <property type="entry name" value="CLP_R"/>
    <property type="match status" value="1"/>
</dbReference>
<dbReference type="PROSITE" id="PS00870">
    <property type="entry name" value="CLPAB_1"/>
    <property type="match status" value="1"/>
</dbReference>
<evidence type="ECO:0000256" key="12">
    <source>
        <dbReference type="RuleBase" id="RU362034"/>
    </source>
</evidence>
<dbReference type="PANTHER" id="PTHR11638">
    <property type="entry name" value="ATP-DEPENDENT CLP PROTEASE"/>
    <property type="match status" value="1"/>
</dbReference>
<keyword evidence="7 11" id="KW-0143">Chaperone</keyword>
<evidence type="ECO:0000256" key="1">
    <source>
        <dbReference type="ARBA" id="ARBA00008675"/>
    </source>
</evidence>
<dbReference type="GO" id="GO:0042026">
    <property type="term" value="P:protein refolding"/>
    <property type="evidence" value="ECO:0007669"/>
    <property type="project" value="UniProtKB-UniRule"/>
</dbReference>
<dbReference type="InterPro" id="IPR036628">
    <property type="entry name" value="Clp_N_dom_sf"/>
</dbReference>
<gene>
    <name evidence="12 14" type="primary">clpB</name>
    <name evidence="14" type="ORF">GJV26_22885</name>
</gene>
<dbReference type="GO" id="GO:0034605">
    <property type="term" value="P:cellular response to heat"/>
    <property type="evidence" value="ECO:0007669"/>
    <property type="project" value="TreeGrafter"/>
</dbReference>
<comment type="subunit">
    <text evidence="12">Homohexamer; The oligomerization is ATP-dependent.</text>
</comment>
<dbReference type="OrthoDB" id="9803641at2"/>
<feature type="domain" description="Clp R" evidence="13">
    <location>
        <begin position="3"/>
        <end position="146"/>
    </location>
</feature>
<keyword evidence="12" id="KW-0963">Cytoplasm</keyword>
<dbReference type="SMART" id="SM00382">
    <property type="entry name" value="AAA"/>
    <property type="match status" value="2"/>
</dbReference>
<name>A0A6I3XEB3_9BURK</name>
<dbReference type="Gene3D" id="1.10.8.60">
    <property type="match status" value="1"/>
</dbReference>
<proteinExistence type="inferred from homology"/>
<dbReference type="Proteomes" id="UP000431684">
    <property type="component" value="Unassembled WGS sequence"/>
</dbReference>
<dbReference type="InterPro" id="IPR004176">
    <property type="entry name" value="Clp_R_N"/>
</dbReference>
<evidence type="ECO:0000256" key="9">
    <source>
        <dbReference type="ARBA" id="ARBA00026057"/>
    </source>
</evidence>
<protein>
    <recommendedName>
        <fullName evidence="2 12">Chaperone protein ClpB</fullName>
    </recommendedName>
</protein>
<keyword evidence="4 11" id="KW-0547">Nucleotide-binding</keyword>
<keyword evidence="3 10" id="KW-0677">Repeat</keyword>
<keyword evidence="5 11" id="KW-0067">ATP-binding</keyword>
<dbReference type="Pfam" id="PF00004">
    <property type="entry name" value="AAA"/>
    <property type="match status" value="1"/>
</dbReference>
<evidence type="ECO:0000256" key="3">
    <source>
        <dbReference type="ARBA" id="ARBA00022737"/>
    </source>
</evidence>
<dbReference type="Gene3D" id="3.40.50.300">
    <property type="entry name" value="P-loop containing nucleotide triphosphate hydrolases"/>
    <property type="match status" value="3"/>
</dbReference>
<dbReference type="InterPro" id="IPR001270">
    <property type="entry name" value="ClpA/B"/>
</dbReference>
<evidence type="ECO:0000256" key="5">
    <source>
        <dbReference type="ARBA" id="ARBA00022840"/>
    </source>
</evidence>
<evidence type="ECO:0000256" key="2">
    <source>
        <dbReference type="ARBA" id="ARBA00017574"/>
    </source>
</evidence>
<reference evidence="14 15" key="1">
    <citation type="submission" date="2019-11" db="EMBL/GenBank/DDBJ databases">
        <title>Draft Genome Sequences of Six Type Strains of the Genus Massilia.</title>
        <authorList>
            <person name="Miess H."/>
            <person name="Frediansyah A."/>
            <person name="Goeker M."/>
            <person name="Gross H."/>
        </authorList>
    </citation>
    <scope>NUCLEOTIDE SEQUENCE [LARGE SCALE GENOMIC DNA]</scope>
    <source>
        <strain evidence="14 15">DSM 17513</strain>
    </source>
</reference>
<dbReference type="FunFam" id="3.40.50.300:FF:000025">
    <property type="entry name" value="ATP-dependent Clp protease subunit"/>
    <property type="match status" value="1"/>
</dbReference>
<dbReference type="Pfam" id="PF10431">
    <property type="entry name" value="ClpB_D2-small"/>
    <property type="match status" value="1"/>
</dbReference>
<accession>A0A6I3XEB3</accession>
<dbReference type="Pfam" id="PF17871">
    <property type="entry name" value="AAA_lid_9"/>
    <property type="match status" value="1"/>
</dbReference>
<dbReference type="GO" id="GO:0016887">
    <property type="term" value="F:ATP hydrolysis activity"/>
    <property type="evidence" value="ECO:0007669"/>
    <property type="project" value="InterPro"/>
</dbReference>
<dbReference type="GO" id="GO:0005737">
    <property type="term" value="C:cytoplasm"/>
    <property type="evidence" value="ECO:0007669"/>
    <property type="project" value="UniProtKB-SubCell"/>
</dbReference>
<dbReference type="InterPro" id="IPR003593">
    <property type="entry name" value="AAA+_ATPase"/>
</dbReference>
<dbReference type="InterPro" id="IPR041546">
    <property type="entry name" value="ClpA/ClpB_AAA_lid"/>
</dbReference>
<evidence type="ECO:0000256" key="4">
    <source>
        <dbReference type="ARBA" id="ARBA00022741"/>
    </source>
</evidence>
<dbReference type="InterPro" id="IPR017730">
    <property type="entry name" value="Chaperonin_ClpB"/>
</dbReference>
<dbReference type="SUPFAM" id="SSF81923">
    <property type="entry name" value="Double Clp-N motif"/>
    <property type="match status" value="1"/>
</dbReference>
<comment type="caution">
    <text evidence="14">The sequence shown here is derived from an EMBL/GenBank/DDBJ whole genome shotgun (WGS) entry which is preliminary data.</text>
</comment>
<dbReference type="FunFam" id="3.40.50.300:FF:000120">
    <property type="entry name" value="ATP-dependent chaperone ClpB"/>
    <property type="match status" value="1"/>
</dbReference>
<dbReference type="InterPro" id="IPR050130">
    <property type="entry name" value="ClpA_ClpB"/>
</dbReference>
<comment type="similarity">
    <text evidence="1 11">Belongs to the ClpA/ClpB family.</text>
</comment>
<evidence type="ECO:0000313" key="14">
    <source>
        <dbReference type="EMBL" id="MUI15284.1"/>
    </source>
</evidence>
<dbReference type="PRINTS" id="PR00300">
    <property type="entry name" value="CLPPROTEASEA"/>
</dbReference>
<dbReference type="EMBL" id="WNWM01000002">
    <property type="protein sequence ID" value="MUI15284.1"/>
    <property type="molecule type" value="Genomic_DNA"/>
</dbReference>
<dbReference type="CDD" id="cd19499">
    <property type="entry name" value="RecA-like_ClpB_Hsp104-like"/>
    <property type="match status" value="1"/>
</dbReference>
<evidence type="ECO:0000256" key="11">
    <source>
        <dbReference type="RuleBase" id="RU004432"/>
    </source>
</evidence>
<dbReference type="NCBIfam" id="TIGR03346">
    <property type="entry name" value="chaperone_ClpB"/>
    <property type="match status" value="1"/>
</dbReference>
<dbReference type="AlphaFoldDB" id="A0A6I3XEB3"/>
<dbReference type="PROSITE" id="PS00871">
    <property type="entry name" value="CLPAB_2"/>
    <property type="match status" value="1"/>
</dbReference>
<dbReference type="FunFam" id="1.10.8.60:FF:000017">
    <property type="entry name" value="ATP-dependent chaperone ClpB"/>
    <property type="match status" value="1"/>
</dbReference>
<dbReference type="PANTHER" id="PTHR11638:SF18">
    <property type="entry name" value="HEAT SHOCK PROTEIN 104"/>
    <property type="match status" value="1"/>
</dbReference>
<dbReference type="Pfam" id="PF07724">
    <property type="entry name" value="AAA_2"/>
    <property type="match status" value="1"/>
</dbReference>
<dbReference type="InterPro" id="IPR018368">
    <property type="entry name" value="ClpA/B_CS1"/>
</dbReference>
<dbReference type="InterPro" id="IPR003959">
    <property type="entry name" value="ATPase_AAA_core"/>
</dbReference>
<evidence type="ECO:0000256" key="6">
    <source>
        <dbReference type="ARBA" id="ARBA00023054"/>
    </source>
</evidence>
<comment type="subunit">
    <text evidence="9">Homohexamer. The oligomerization is ATP-dependent.</text>
</comment>
<dbReference type="InterPro" id="IPR019489">
    <property type="entry name" value="Clp_ATPase_C"/>
</dbReference>
<evidence type="ECO:0000256" key="8">
    <source>
        <dbReference type="ARBA" id="ARBA00025613"/>
    </source>
</evidence>
<dbReference type="SMART" id="SM01086">
    <property type="entry name" value="ClpB_D2-small"/>
    <property type="match status" value="1"/>
</dbReference>
<evidence type="ECO:0000256" key="7">
    <source>
        <dbReference type="ARBA" id="ARBA00023186"/>
    </source>
</evidence>
<dbReference type="FunFam" id="3.40.50.300:FF:000010">
    <property type="entry name" value="Chaperone clpB 1, putative"/>
    <property type="match status" value="1"/>
</dbReference>
<dbReference type="Gene3D" id="1.10.1780.10">
    <property type="entry name" value="Clp, N-terminal domain"/>
    <property type="match status" value="1"/>
</dbReference>